<feature type="region of interest" description="Disordered" evidence="1">
    <location>
        <begin position="25"/>
        <end position="69"/>
    </location>
</feature>
<organism evidence="2">
    <name type="scientific">uncultured Pleomorphomonas sp</name>
    <dbReference type="NCBI Taxonomy" id="442121"/>
    <lineage>
        <taxon>Bacteria</taxon>
        <taxon>Pseudomonadati</taxon>
        <taxon>Pseudomonadota</taxon>
        <taxon>Alphaproteobacteria</taxon>
        <taxon>Hyphomicrobiales</taxon>
        <taxon>Pleomorphomonadaceae</taxon>
        <taxon>Pleomorphomonas</taxon>
        <taxon>environmental samples</taxon>
    </lineage>
</organism>
<gene>
    <name evidence="2" type="ORF">KL86PLE_90500</name>
</gene>
<name>A0A212LPW7_9HYPH</name>
<sequence length="101" mass="10856">MTTGKVSARRSDVPLGVLHPLFLGRRFDRPGARPSHTPDGLSGRRTSLDLQPRRDHAGPAKPTPTMDENPALAIENIADRAGDCRPVRVASRGAVVADRKA</sequence>
<reference evidence="2" key="1">
    <citation type="submission" date="2016-08" db="EMBL/GenBank/DDBJ databases">
        <authorList>
            <person name="Seilhamer J.J."/>
        </authorList>
    </citation>
    <scope>NUCLEOTIDE SEQUENCE</scope>
    <source>
        <strain evidence="2">86</strain>
    </source>
</reference>
<dbReference type="EMBL" id="FMJD01000013">
    <property type="protein sequence ID" value="SCM79556.1"/>
    <property type="molecule type" value="Genomic_DNA"/>
</dbReference>
<evidence type="ECO:0000256" key="1">
    <source>
        <dbReference type="SAM" id="MobiDB-lite"/>
    </source>
</evidence>
<protein>
    <submittedName>
        <fullName evidence="2">Uncharacterized protein</fullName>
    </submittedName>
</protein>
<proteinExistence type="predicted"/>
<evidence type="ECO:0000313" key="2">
    <source>
        <dbReference type="EMBL" id="SCM79556.1"/>
    </source>
</evidence>
<dbReference type="AlphaFoldDB" id="A0A212LPW7"/>
<accession>A0A212LPW7</accession>